<reference evidence="24" key="1">
    <citation type="submission" date="2025-08" db="UniProtKB">
        <authorList>
            <consortium name="RefSeq"/>
        </authorList>
    </citation>
    <scope>IDENTIFICATION</scope>
    <source>
        <tissue evidence="24">Tentacle</tissue>
    </source>
</reference>
<keyword evidence="4" id="KW-0479">Metal-binding</keyword>
<evidence type="ECO:0000256" key="3">
    <source>
        <dbReference type="ARBA" id="ARBA00011245"/>
    </source>
</evidence>
<dbReference type="Proteomes" id="UP000515163">
    <property type="component" value="Unplaced"/>
</dbReference>
<evidence type="ECO:0000256" key="15">
    <source>
        <dbReference type="ARBA" id="ARBA00030682"/>
    </source>
</evidence>
<comment type="catalytic activity">
    <reaction evidence="7">
        <text>8-oxo-dATP + H2O = 8-oxo-dAMP + diphosphate + H(+)</text>
        <dbReference type="Rhea" id="RHEA:65396"/>
        <dbReference type="ChEBI" id="CHEBI:15377"/>
        <dbReference type="ChEBI" id="CHEBI:15378"/>
        <dbReference type="ChEBI" id="CHEBI:33019"/>
        <dbReference type="ChEBI" id="CHEBI:71361"/>
        <dbReference type="ChEBI" id="CHEBI:172871"/>
    </reaction>
    <physiologicalReaction direction="left-to-right" evidence="7">
        <dbReference type="Rhea" id="RHEA:65397"/>
    </physiologicalReaction>
</comment>
<evidence type="ECO:0000256" key="8">
    <source>
        <dbReference type="ARBA" id="ARBA00024459"/>
    </source>
</evidence>
<sequence length="156" mass="18192">MAKNKLLTLVLVHNSKQILLGMKKRGFGVGRWNGFGGKVEPNETIVEAAKRELLEECCIKAKSLIEAGMLKFEFVGDPVILEVHVFRVEQFEGEPTETEEMRPQWFNHDEVPYKDMWPDDILWLPSLLQNKRFDGYFKFEGHSNILEQRLEIIEDK</sequence>
<evidence type="ECO:0000256" key="1">
    <source>
        <dbReference type="ARBA" id="ARBA00001946"/>
    </source>
</evidence>
<dbReference type="CDD" id="cd03427">
    <property type="entry name" value="NUDIX_MTH1_Nudt1"/>
    <property type="match status" value="1"/>
</dbReference>
<dbReference type="InterPro" id="IPR000086">
    <property type="entry name" value="NUDIX_hydrolase_dom"/>
</dbReference>
<keyword evidence="23" id="KW-1185">Reference proteome</keyword>
<protein>
    <recommendedName>
        <fullName evidence="12">Oxidized purine nucleoside triphosphate hydrolase</fullName>
        <ecNumber evidence="11">3.6.1.56</ecNumber>
    </recommendedName>
    <alternativeName>
        <fullName evidence="16">2-hydroxy-dATP diphosphatase</fullName>
    </alternativeName>
    <alternativeName>
        <fullName evidence="15">7,8-dihydro-8-oxoguanine triphosphatase</fullName>
    </alternativeName>
    <alternativeName>
        <fullName evidence="14">8-oxo-dGTPase</fullName>
    </alternativeName>
    <alternativeName>
        <fullName evidence="17">Methylated purine nucleoside triphosphate hydrolase</fullName>
    </alternativeName>
    <alternativeName>
        <fullName evidence="13">Nucleoside diphosphate-linked moiety X motif 1</fullName>
    </alternativeName>
</protein>
<evidence type="ECO:0000256" key="9">
    <source>
        <dbReference type="ARBA" id="ARBA00024486"/>
    </source>
</evidence>
<dbReference type="InterPro" id="IPR015797">
    <property type="entry name" value="NUDIX_hydrolase-like_dom_sf"/>
</dbReference>
<evidence type="ECO:0000256" key="17">
    <source>
        <dbReference type="ARBA" id="ARBA00032071"/>
    </source>
</evidence>
<dbReference type="PANTHER" id="PTHR43758">
    <property type="entry name" value="7,8-DIHYDRO-8-OXOGUANINE TRIPHOSPHATASE"/>
    <property type="match status" value="1"/>
</dbReference>
<evidence type="ECO:0000256" key="5">
    <source>
        <dbReference type="ARBA" id="ARBA00022801"/>
    </source>
</evidence>
<dbReference type="PANTHER" id="PTHR43758:SF2">
    <property type="entry name" value="OXIDIZED PURINE NUCLEOSIDE TRIPHOSPHATE HYDROLASE"/>
    <property type="match status" value="1"/>
</dbReference>
<evidence type="ECO:0000256" key="19">
    <source>
        <dbReference type="ARBA" id="ARBA00048894"/>
    </source>
</evidence>
<dbReference type="Pfam" id="PF00293">
    <property type="entry name" value="NUDIX"/>
    <property type="match status" value="1"/>
</dbReference>
<evidence type="ECO:0000256" key="18">
    <source>
        <dbReference type="ARBA" id="ARBA00048002"/>
    </source>
</evidence>
<keyword evidence="6" id="KW-0460">Magnesium</keyword>
<evidence type="ECO:0000256" key="4">
    <source>
        <dbReference type="ARBA" id="ARBA00022723"/>
    </source>
</evidence>
<dbReference type="InterPro" id="IPR003563">
    <property type="entry name" value="8ODP"/>
</dbReference>
<dbReference type="GO" id="GO:0008413">
    <property type="term" value="F:8-oxo-7,8-dihydroguanosine triphosphate pyrophosphatase activity"/>
    <property type="evidence" value="ECO:0007669"/>
    <property type="project" value="InterPro"/>
</dbReference>
<proteinExistence type="inferred from homology"/>
<dbReference type="GO" id="GO:0042262">
    <property type="term" value="P:DNA protection"/>
    <property type="evidence" value="ECO:0007669"/>
    <property type="project" value="InterPro"/>
</dbReference>
<evidence type="ECO:0000256" key="12">
    <source>
        <dbReference type="ARBA" id="ARBA00026218"/>
    </source>
</evidence>
<comment type="catalytic activity">
    <reaction evidence="19">
        <text>O(6)-methyl-dGTP + H2O = O(6)-methyl-dGMP + diphosphate + H(+)</text>
        <dbReference type="Rhea" id="RHEA:67600"/>
        <dbReference type="ChEBI" id="CHEBI:15377"/>
        <dbReference type="ChEBI" id="CHEBI:15378"/>
        <dbReference type="ChEBI" id="CHEBI:33019"/>
        <dbReference type="ChEBI" id="CHEBI:169974"/>
        <dbReference type="ChEBI" id="CHEBI:169975"/>
    </reaction>
    <physiologicalReaction direction="left-to-right" evidence="19">
        <dbReference type="Rhea" id="RHEA:67601"/>
    </physiologicalReaction>
</comment>
<gene>
    <name evidence="24" type="primary">LOC116298429</name>
</gene>
<evidence type="ECO:0000256" key="20">
    <source>
        <dbReference type="ARBA" id="ARBA00049032"/>
    </source>
</evidence>
<dbReference type="FunCoup" id="A0A6P8I2K7">
    <property type="interactions" value="892"/>
</dbReference>
<evidence type="ECO:0000256" key="16">
    <source>
        <dbReference type="ARBA" id="ARBA00031927"/>
    </source>
</evidence>
<evidence type="ECO:0000256" key="2">
    <source>
        <dbReference type="ARBA" id="ARBA00005582"/>
    </source>
</evidence>
<dbReference type="GO" id="GO:0008828">
    <property type="term" value="F:dATP diphosphatase activity"/>
    <property type="evidence" value="ECO:0007669"/>
    <property type="project" value="UniProtKB-EC"/>
</dbReference>
<comment type="function">
    <text evidence="21">Oxidized purine nucleoside triphosphate hydrolase which is a prominent sanitizer of the oxidized nucleotide pool. Catalyzes the hydrolysis of 2-oxo-dATP (2-hydroxy-dATP) into 2-oxo-dAMP. Also has a significant hydrolase activity toward 2-oxo-ATP, 8-oxo-dGTP and 8-oxo-dATP. Through the hydrolysis of oxidized purine nucleoside triphosphates, prevents their incorporation into DNA and the subsequent transversions A:T to C:G and G:C to T:A. Also catalyzes the hydrolysis of methylated purine nucleoside triphosphate preventing their integration into DNA. Through this antimutagenic activity protects cells from oxidative stress.</text>
</comment>
<organism evidence="23 24">
    <name type="scientific">Actinia tenebrosa</name>
    <name type="common">Australian red waratah sea anemone</name>
    <dbReference type="NCBI Taxonomy" id="6105"/>
    <lineage>
        <taxon>Eukaryota</taxon>
        <taxon>Metazoa</taxon>
        <taxon>Cnidaria</taxon>
        <taxon>Anthozoa</taxon>
        <taxon>Hexacorallia</taxon>
        <taxon>Actiniaria</taxon>
        <taxon>Actiniidae</taxon>
        <taxon>Actinia</taxon>
    </lineage>
</organism>
<feature type="domain" description="Nudix hydrolase" evidence="22">
    <location>
        <begin position="3"/>
        <end position="129"/>
    </location>
</feature>
<comment type="similarity">
    <text evidence="2">Belongs to the Nudix hydrolase family.</text>
</comment>
<evidence type="ECO:0000256" key="14">
    <source>
        <dbReference type="ARBA" id="ARBA00030634"/>
    </source>
</evidence>
<comment type="catalytic activity">
    <reaction evidence="9">
        <text>8-oxo-dGTP + H2O = 8-oxo-dGMP + diphosphate + H(+)</text>
        <dbReference type="Rhea" id="RHEA:31575"/>
        <dbReference type="ChEBI" id="CHEBI:15377"/>
        <dbReference type="ChEBI" id="CHEBI:15378"/>
        <dbReference type="ChEBI" id="CHEBI:33019"/>
        <dbReference type="ChEBI" id="CHEBI:63224"/>
        <dbReference type="ChEBI" id="CHEBI:77896"/>
    </reaction>
    <physiologicalReaction direction="left-to-right" evidence="9">
        <dbReference type="Rhea" id="RHEA:31576"/>
    </physiologicalReaction>
</comment>
<comment type="cofactor">
    <cofactor evidence="1">
        <name>Mg(2+)</name>
        <dbReference type="ChEBI" id="CHEBI:18420"/>
    </cofactor>
</comment>
<evidence type="ECO:0000313" key="24">
    <source>
        <dbReference type="RefSeq" id="XP_031562769.1"/>
    </source>
</evidence>
<keyword evidence="5" id="KW-0378">Hydrolase</keyword>
<evidence type="ECO:0000256" key="10">
    <source>
        <dbReference type="ARBA" id="ARBA00024596"/>
    </source>
</evidence>
<comment type="catalytic activity">
    <reaction evidence="20">
        <text>N(6)-methyl-dATP + H2O = N(6)-methyl-dAMP + diphosphate + H(+)</text>
        <dbReference type="Rhea" id="RHEA:67604"/>
        <dbReference type="ChEBI" id="CHEBI:15377"/>
        <dbReference type="ChEBI" id="CHEBI:15378"/>
        <dbReference type="ChEBI" id="CHEBI:33019"/>
        <dbReference type="ChEBI" id="CHEBI:169976"/>
        <dbReference type="ChEBI" id="CHEBI:172872"/>
    </reaction>
    <physiologicalReaction direction="left-to-right" evidence="20">
        <dbReference type="Rhea" id="RHEA:67605"/>
    </physiologicalReaction>
</comment>
<dbReference type="EC" id="3.6.1.56" evidence="11"/>
<comment type="subunit">
    <text evidence="3">Monomer.</text>
</comment>
<evidence type="ECO:0000259" key="22">
    <source>
        <dbReference type="PROSITE" id="PS51462"/>
    </source>
</evidence>
<dbReference type="GO" id="GO:0005737">
    <property type="term" value="C:cytoplasm"/>
    <property type="evidence" value="ECO:0007669"/>
    <property type="project" value="TreeGrafter"/>
</dbReference>
<dbReference type="OrthoDB" id="408303at2759"/>
<name>A0A6P8I2K7_ACTTE</name>
<accession>A0A6P8I2K7</accession>
<dbReference type="SUPFAM" id="SSF55811">
    <property type="entry name" value="Nudix"/>
    <property type="match status" value="1"/>
</dbReference>
<dbReference type="GO" id="GO:0046872">
    <property type="term" value="F:metal ion binding"/>
    <property type="evidence" value="ECO:0007669"/>
    <property type="project" value="UniProtKB-KW"/>
</dbReference>
<evidence type="ECO:0000256" key="7">
    <source>
        <dbReference type="ARBA" id="ARBA00024448"/>
    </source>
</evidence>
<dbReference type="KEGG" id="aten:116298429"/>
<dbReference type="Gene3D" id="3.90.79.10">
    <property type="entry name" value="Nucleoside Triphosphate Pyrophosphohydrolase"/>
    <property type="match status" value="1"/>
</dbReference>
<dbReference type="AlphaFoldDB" id="A0A6P8I2K7"/>
<dbReference type="GeneID" id="116298429"/>
<evidence type="ECO:0000256" key="21">
    <source>
        <dbReference type="ARBA" id="ARBA00053094"/>
    </source>
</evidence>
<comment type="catalytic activity">
    <reaction evidence="10">
        <text>2-oxo-ATP + H2O = 2-oxo-AMP + diphosphate + H(+)</text>
        <dbReference type="Rhea" id="RHEA:67392"/>
        <dbReference type="ChEBI" id="CHEBI:15377"/>
        <dbReference type="ChEBI" id="CHEBI:15378"/>
        <dbReference type="ChEBI" id="CHEBI:33019"/>
        <dbReference type="ChEBI" id="CHEBI:71395"/>
        <dbReference type="ChEBI" id="CHEBI:172878"/>
    </reaction>
    <physiologicalReaction direction="left-to-right" evidence="10">
        <dbReference type="Rhea" id="RHEA:67393"/>
    </physiologicalReaction>
</comment>
<evidence type="ECO:0000313" key="23">
    <source>
        <dbReference type="Proteomes" id="UP000515163"/>
    </source>
</evidence>
<evidence type="ECO:0000256" key="6">
    <source>
        <dbReference type="ARBA" id="ARBA00022842"/>
    </source>
</evidence>
<comment type="catalytic activity">
    <reaction evidence="18">
        <text>N(6)-methyl-ATP + H2O = N(6)-methyl-AMP + diphosphate + H(+)</text>
        <dbReference type="Rhea" id="RHEA:67608"/>
        <dbReference type="ChEBI" id="CHEBI:15377"/>
        <dbReference type="ChEBI" id="CHEBI:15378"/>
        <dbReference type="ChEBI" id="CHEBI:33019"/>
        <dbReference type="ChEBI" id="CHEBI:144842"/>
        <dbReference type="ChEBI" id="CHEBI:172873"/>
    </reaction>
    <physiologicalReaction direction="left-to-right" evidence="18">
        <dbReference type="Rhea" id="RHEA:67609"/>
    </physiologicalReaction>
</comment>
<dbReference type="RefSeq" id="XP_031562769.1">
    <property type="nucleotide sequence ID" value="XM_031706909.1"/>
</dbReference>
<evidence type="ECO:0000256" key="11">
    <source>
        <dbReference type="ARBA" id="ARBA00026103"/>
    </source>
</evidence>
<dbReference type="PROSITE" id="PS51462">
    <property type="entry name" value="NUDIX"/>
    <property type="match status" value="1"/>
</dbReference>
<comment type="catalytic activity">
    <reaction evidence="8">
        <text>2-oxo-dATP + H2O = 2-oxo-dAMP + diphosphate + H(+)</text>
        <dbReference type="Rhea" id="RHEA:31583"/>
        <dbReference type="ChEBI" id="CHEBI:15377"/>
        <dbReference type="ChEBI" id="CHEBI:15378"/>
        <dbReference type="ChEBI" id="CHEBI:33019"/>
        <dbReference type="ChEBI" id="CHEBI:63212"/>
        <dbReference type="ChEBI" id="CHEBI:77897"/>
        <dbReference type="EC" id="3.6.1.56"/>
    </reaction>
    <physiologicalReaction direction="left-to-right" evidence="8">
        <dbReference type="Rhea" id="RHEA:31584"/>
    </physiologicalReaction>
</comment>
<evidence type="ECO:0000256" key="13">
    <source>
        <dbReference type="ARBA" id="ARBA00029673"/>
    </source>
</evidence>
<dbReference type="PRINTS" id="PR01403">
    <property type="entry name" value="8OXTPHPHTASE"/>
</dbReference>
<dbReference type="InParanoid" id="A0A6P8I2K7"/>